<accession>H8X3N9</accession>
<dbReference type="GeneID" id="14539241"/>
<dbReference type="GO" id="GO:0008080">
    <property type="term" value="F:N-acetyltransferase activity"/>
    <property type="evidence" value="ECO:0007669"/>
    <property type="project" value="TreeGrafter"/>
</dbReference>
<dbReference type="Pfam" id="PF07247">
    <property type="entry name" value="AATase"/>
    <property type="match status" value="1"/>
</dbReference>
<dbReference type="InterPro" id="IPR010828">
    <property type="entry name" value="Atf2/Sli1-like"/>
</dbReference>
<dbReference type="AlphaFoldDB" id="H8X3N9"/>
<dbReference type="OrthoDB" id="2150604at2759"/>
<gene>
    <name evidence="1" type="ORF">CORT_0C03010</name>
</gene>
<dbReference type="PANTHER" id="PTHR28037">
    <property type="entry name" value="ALCOHOL O-ACETYLTRANSFERASE 1-RELATED"/>
    <property type="match status" value="1"/>
</dbReference>
<keyword evidence="2" id="KW-1185">Reference proteome</keyword>
<dbReference type="eggNOG" id="ENOG502RC91">
    <property type="taxonomic scope" value="Eukaryota"/>
</dbReference>
<dbReference type="InterPro" id="IPR052058">
    <property type="entry name" value="Alcohol_O-acetyltransferase"/>
</dbReference>
<dbReference type="KEGG" id="cot:CORT_0C03010"/>
<sequence>MTRNIWHIYRWQHLPLPKTDLANHKFMTKIGSENFILSRPLSVSENFFRSRTASGNYRNFQVTATYQPGLKNNLKLFYYALKKTVLDYHILITNVQFNSSIDSYFYEPLNSVDFASVVELIESDDYINNNMINEKFMKSVNQITFNLYSQDPLFKLILVGENHLCVVFEHTIADGLVARYIHEILLENLAYCDNASNWDTLQREYGFVDLDNPHSAQLFNLERDHKFIKNSLPPPIDLFLSMDEDYTGGNPQFSENIIPPSTEGKWLGRFPAVDTHNVAFKLINVPPNETEKILKRCRAEQTSVTSYIEVVLALTIHSLFRGKYASFKCAMALRRHFDAKSAPKEYVSILSHPGYKILGTSAHMGFGMNLPPITEFSWELVRKVNNHIVEGCKNKRALNQLKGFKDVADLKDETNEFFFKRQLNKPKADAVKISNLGFVHPTEYQTESGRMWKIHNMIFAQDMAPYASEFMLNIISTVKGGLNLVLSYYDYTFEDSEWENFDHFIENLRQNMVECSS</sequence>
<dbReference type="RefSeq" id="XP_003868581.1">
    <property type="nucleotide sequence ID" value="XM_003868533.1"/>
</dbReference>
<evidence type="ECO:0000313" key="2">
    <source>
        <dbReference type="Proteomes" id="UP000005018"/>
    </source>
</evidence>
<protein>
    <submittedName>
        <fullName evidence="1">Atf1 alcohol acetyltransferase</fullName>
    </submittedName>
</protein>
<reference evidence="1 2" key="1">
    <citation type="journal article" date="2012" name="PLoS ONE">
        <title>Sequence and analysis of the genome of the pathogenic yeast Candida orthopsilosis.</title>
        <authorList>
            <person name="Riccombeni A."/>
            <person name="Vidanes G."/>
            <person name="Proux-Wera E."/>
            <person name="Wolfe K.H."/>
            <person name="Butler G."/>
        </authorList>
    </citation>
    <scope>NUCLEOTIDE SEQUENCE [LARGE SCALE GENOMIC DNA]</scope>
    <source>
        <strain evidence="1 2">Co 90-125</strain>
    </source>
</reference>
<evidence type="ECO:0000313" key="1">
    <source>
        <dbReference type="EMBL" id="CCG25677.1"/>
    </source>
</evidence>
<proteinExistence type="predicted"/>
<organism evidence="1 2">
    <name type="scientific">Candida orthopsilosis (strain 90-125)</name>
    <name type="common">Yeast</name>
    <dbReference type="NCBI Taxonomy" id="1136231"/>
    <lineage>
        <taxon>Eukaryota</taxon>
        <taxon>Fungi</taxon>
        <taxon>Dikarya</taxon>
        <taxon>Ascomycota</taxon>
        <taxon>Saccharomycotina</taxon>
        <taxon>Pichiomycetes</taxon>
        <taxon>Debaryomycetaceae</taxon>
        <taxon>Candida/Lodderomyces clade</taxon>
        <taxon>Candida</taxon>
    </lineage>
</organism>
<name>H8X3N9_CANO9</name>
<dbReference type="HOGENOM" id="CLU_043167_0_0_1"/>
<dbReference type="PANTHER" id="PTHR28037:SF1">
    <property type="entry name" value="ALCOHOL O-ACETYLTRANSFERASE 1-RELATED"/>
    <property type="match status" value="1"/>
</dbReference>
<dbReference type="Proteomes" id="UP000005018">
    <property type="component" value="Chromosome 3"/>
</dbReference>
<dbReference type="EMBL" id="HE681721">
    <property type="protein sequence ID" value="CCG25677.1"/>
    <property type="molecule type" value="Genomic_DNA"/>
</dbReference>